<evidence type="ECO:0000256" key="4">
    <source>
        <dbReference type="ARBA" id="ARBA00022989"/>
    </source>
</evidence>
<feature type="domain" description="ABC3 transporter permease C-terminal" evidence="8">
    <location>
        <begin position="294"/>
        <end position="407"/>
    </location>
</feature>
<feature type="transmembrane region" description="Helical" evidence="7">
    <location>
        <begin position="336"/>
        <end position="369"/>
    </location>
</feature>
<sequence length="415" mass="43579">MKFLENIRIALRGLAANKLRAGLTMLGILIGVAAVITLLSIGNGVTRFVAEQFSGLGTNLVFILPEQDEPGPPGSDPLRESAMTLRDAELLGDASLVPGAAAVAPVMFRQVDLQFSGTTHSVLARASTPNYTAINNLTIARGRDIDDNDFNARSRVIVLGPDTAQALFPDDVDPLDQDVRVNGINFRVIGLLTVKGAAGIGGSQDDIALIPLTTAQERLFDARSATGELLVDAVIVQAADDEAIDGVIIDASNVLRQSHDVAFRDDDDFQILTQSDFIQAFGAVTGVLTLFLGAIAGISLLVGGIGIMNIMLVSVTERTREIGLRKAVGAKRRDILGQFLTEAVVLAVLGGLLGIVIGALGAWAIHVAVPELDTTVTLDSVALAVGFSVAVGLFFGIYPASRAAGLHPIEALRFE</sequence>
<feature type="transmembrane region" description="Helical" evidence="7">
    <location>
        <begin position="21"/>
        <end position="42"/>
    </location>
</feature>
<dbReference type="InterPro" id="IPR003838">
    <property type="entry name" value="ABC3_permease_C"/>
</dbReference>
<evidence type="ECO:0000256" key="6">
    <source>
        <dbReference type="ARBA" id="ARBA00038076"/>
    </source>
</evidence>
<dbReference type="Proteomes" id="UP000215027">
    <property type="component" value="Chromosome I"/>
</dbReference>
<dbReference type="EMBL" id="LN890655">
    <property type="protein sequence ID" value="CUS03578.2"/>
    <property type="molecule type" value="Genomic_DNA"/>
</dbReference>
<reference evidence="10" key="1">
    <citation type="submission" date="2016-01" db="EMBL/GenBank/DDBJ databases">
        <authorList>
            <person name="Mcilroy J.S."/>
            <person name="Karst M S."/>
            <person name="Albertsen M."/>
        </authorList>
    </citation>
    <scope>NUCLEOTIDE SEQUENCE</scope>
    <source>
        <strain evidence="10">Cfx-K</strain>
    </source>
</reference>
<protein>
    <submittedName>
        <fullName evidence="10">ABC transporter permease protein</fullName>
    </submittedName>
</protein>
<keyword evidence="11" id="KW-1185">Reference proteome</keyword>
<comment type="similarity">
    <text evidence="6">Belongs to the ABC-4 integral membrane protein family.</text>
</comment>
<dbReference type="KEGG" id="pbf:CFX0092_A1700"/>
<organism evidence="10 11">
    <name type="scientific">Candidatus Promineifilum breve</name>
    <dbReference type="NCBI Taxonomy" id="1806508"/>
    <lineage>
        <taxon>Bacteria</taxon>
        <taxon>Bacillati</taxon>
        <taxon>Chloroflexota</taxon>
        <taxon>Ardenticatenia</taxon>
        <taxon>Candidatus Promineifilales</taxon>
        <taxon>Candidatus Promineifilaceae</taxon>
        <taxon>Candidatus Promineifilum</taxon>
    </lineage>
</organism>
<dbReference type="PANTHER" id="PTHR30572:SF4">
    <property type="entry name" value="ABC TRANSPORTER PERMEASE YTRF"/>
    <property type="match status" value="1"/>
</dbReference>
<evidence type="ECO:0000256" key="5">
    <source>
        <dbReference type="ARBA" id="ARBA00023136"/>
    </source>
</evidence>
<dbReference type="GO" id="GO:0005886">
    <property type="term" value="C:plasma membrane"/>
    <property type="evidence" value="ECO:0007669"/>
    <property type="project" value="UniProtKB-SubCell"/>
</dbReference>
<dbReference type="PANTHER" id="PTHR30572">
    <property type="entry name" value="MEMBRANE COMPONENT OF TRANSPORTER-RELATED"/>
    <property type="match status" value="1"/>
</dbReference>
<keyword evidence="3 7" id="KW-0812">Transmembrane</keyword>
<evidence type="ECO:0000256" key="1">
    <source>
        <dbReference type="ARBA" id="ARBA00004651"/>
    </source>
</evidence>
<dbReference type="GO" id="GO:0022857">
    <property type="term" value="F:transmembrane transporter activity"/>
    <property type="evidence" value="ECO:0007669"/>
    <property type="project" value="TreeGrafter"/>
</dbReference>
<evidence type="ECO:0000313" key="10">
    <source>
        <dbReference type="EMBL" id="CUS03578.2"/>
    </source>
</evidence>
<feature type="transmembrane region" description="Helical" evidence="7">
    <location>
        <begin position="381"/>
        <end position="400"/>
    </location>
</feature>
<name>A0A160T3K0_9CHLR</name>
<evidence type="ECO:0000256" key="3">
    <source>
        <dbReference type="ARBA" id="ARBA00022692"/>
    </source>
</evidence>
<dbReference type="InterPro" id="IPR025857">
    <property type="entry name" value="MacB_PCD"/>
</dbReference>
<keyword evidence="5 7" id="KW-0472">Membrane</keyword>
<dbReference type="InterPro" id="IPR050250">
    <property type="entry name" value="Macrolide_Exporter_MacB"/>
</dbReference>
<accession>A0A160T3K0</accession>
<evidence type="ECO:0000259" key="8">
    <source>
        <dbReference type="Pfam" id="PF02687"/>
    </source>
</evidence>
<dbReference type="OrthoDB" id="9770036at2"/>
<keyword evidence="4 7" id="KW-1133">Transmembrane helix</keyword>
<evidence type="ECO:0000256" key="7">
    <source>
        <dbReference type="SAM" id="Phobius"/>
    </source>
</evidence>
<dbReference type="Pfam" id="PF02687">
    <property type="entry name" value="FtsX"/>
    <property type="match status" value="1"/>
</dbReference>
<evidence type="ECO:0000259" key="9">
    <source>
        <dbReference type="Pfam" id="PF12704"/>
    </source>
</evidence>
<gene>
    <name evidence="10" type="ORF">CFX0092_A1700</name>
</gene>
<proteinExistence type="inferred from homology"/>
<keyword evidence="2" id="KW-1003">Cell membrane</keyword>
<comment type="subcellular location">
    <subcellularLocation>
        <location evidence="1">Cell membrane</location>
        <topology evidence="1">Multi-pass membrane protein</topology>
    </subcellularLocation>
</comment>
<evidence type="ECO:0000313" key="11">
    <source>
        <dbReference type="Proteomes" id="UP000215027"/>
    </source>
</evidence>
<dbReference type="RefSeq" id="WP_095043043.1">
    <property type="nucleotide sequence ID" value="NZ_LN890655.1"/>
</dbReference>
<evidence type="ECO:0000256" key="2">
    <source>
        <dbReference type="ARBA" id="ARBA00022475"/>
    </source>
</evidence>
<feature type="transmembrane region" description="Helical" evidence="7">
    <location>
        <begin position="287"/>
        <end position="315"/>
    </location>
</feature>
<dbReference type="Pfam" id="PF12704">
    <property type="entry name" value="MacB_PCD"/>
    <property type="match status" value="1"/>
</dbReference>
<feature type="domain" description="MacB-like periplasmic core" evidence="9">
    <location>
        <begin position="22"/>
        <end position="247"/>
    </location>
</feature>
<dbReference type="AlphaFoldDB" id="A0A160T3K0"/>